<evidence type="ECO:0000256" key="4">
    <source>
        <dbReference type="ARBA" id="ARBA00023136"/>
    </source>
</evidence>
<dbReference type="CDD" id="cd16914">
    <property type="entry name" value="EcfT"/>
    <property type="match status" value="1"/>
</dbReference>
<evidence type="ECO:0000256" key="3">
    <source>
        <dbReference type="ARBA" id="ARBA00022989"/>
    </source>
</evidence>
<evidence type="ECO:0000313" key="8">
    <source>
        <dbReference type="Proteomes" id="UP001172728"/>
    </source>
</evidence>
<keyword evidence="8" id="KW-1185">Reference proteome</keyword>
<dbReference type="Proteomes" id="UP001172728">
    <property type="component" value="Unassembled WGS sequence"/>
</dbReference>
<evidence type="ECO:0000313" key="7">
    <source>
        <dbReference type="EMBL" id="MDN4476973.1"/>
    </source>
</evidence>
<sequence length="249" mass="26690">MISLLGIYRPRRTPLHRAPVWFKMLLLVGVSITSIAVSDPVTSIGITAACLLLLASTLPPLKATLKGMGAIILIAALTTVFQVLRGEYIRALDLAGDIVSVAALALAVSSSTSMGAMLDFVTTLARPLRWLLPPESIGVMVSLTLRAIPEAAQILTESRVAARARGMDRSPRAILIPSASRSVGFALQLGQALHARGIAEHGRAARIEPRQVTEDDAPPPVLAEPPVREAHHDEEPAPVRPASRRERRR</sequence>
<organism evidence="7 8">
    <name type="scientific">Demequina litoralis</name>
    <dbReference type="NCBI Taxonomy" id="3051660"/>
    <lineage>
        <taxon>Bacteria</taxon>
        <taxon>Bacillati</taxon>
        <taxon>Actinomycetota</taxon>
        <taxon>Actinomycetes</taxon>
        <taxon>Micrococcales</taxon>
        <taxon>Demequinaceae</taxon>
        <taxon>Demequina</taxon>
    </lineage>
</organism>
<evidence type="ECO:0000256" key="6">
    <source>
        <dbReference type="SAM" id="Phobius"/>
    </source>
</evidence>
<evidence type="ECO:0000256" key="2">
    <source>
        <dbReference type="ARBA" id="ARBA00022692"/>
    </source>
</evidence>
<feature type="compositionally biased region" description="Basic and acidic residues" evidence="5">
    <location>
        <begin position="226"/>
        <end position="237"/>
    </location>
</feature>
<evidence type="ECO:0000256" key="5">
    <source>
        <dbReference type="SAM" id="MobiDB-lite"/>
    </source>
</evidence>
<proteinExistence type="predicted"/>
<comment type="subcellular location">
    <subcellularLocation>
        <location evidence="1">Membrane</location>
        <topology evidence="1">Multi-pass membrane protein</topology>
    </subcellularLocation>
</comment>
<protein>
    <submittedName>
        <fullName evidence="7">Energy-coupling factor transporter transmembrane component T</fullName>
    </submittedName>
</protein>
<reference evidence="7" key="1">
    <citation type="submission" date="2023-06" db="EMBL/GenBank/DDBJ databases">
        <title>Sysu t00192.</title>
        <authorList>
            <person name="Gao L."/>
            <person name="Fang B.-Z."/>
            <person name="Li W.-J."/>
        </authorList>
    </citation>
    <scope>NUCLEOTIDE SEQUENCE</scope>
    <source>
        <strain evidence="7">SYSU T00192</strain>
    </source>
</reference>
<keyword evidence="2 6" id="KW-0812">Transmembrane</keyword>
<accession>A0ABT8GCV6</accession>
<dbReference type="EMBL" id="JAUHPW010000014">
    <property type="protein sequence ID" value="MDN4476973.1"/>
    <property type="molecule type" value="Genomic_DNA"/>
</dbReference>
<keyword evidence="4 6" id="KW-0472">Membrane</keyword>
<feature type="transmembrane region" description="Helical" evidence="6">
    <location>
        <begin position="68"/>
        <end position="86"/>
    </location>
</feature>
<feature type="transmembrane region" description="Helical" evidence="6">
    <location>
        <begin position="43"/>
        <end position="61"/>
    </location>
</feature>
<keyword evidence="3 6" id="KW-1133">Transmembrane helix</keyword>
<feature type="region of interest" description="Disordered" evidence="5">
    <location>
        <begin position="204"/>
        <end position="249"/>
    </location>
</feature>
<feature type="compositionally biased region" description="Basic and acidic residues" evidence="5">
    <location>
        <begin position="204"/>
        <end position="213"/>
    </location>
</feature>
<gene>
    <name evidence="7" type="ORF">QQX09_14025</name>
</gene>
<dbReference type="RefSeq" id="WP_301135895.1">
    <property type="nucleotide sequence ID" value="NZ_JAUHPW010000014.1"/>
</dbReference>
<feature type="transmembrane region" description="Helical" evidence="6">
    <location>
        <begin position="98"/>
        <end position="121"/>
    </location>
</feature>
<comment type="caution">
    <text evidence="7">The sequence shown here is derived from an EMBL/GenBank/DDBJ whole genome shotgun (WGS) entry which is preliminary data.</text>
</comment>
<name>A0ABT8GCV6_9MICO</name>
<evidence type="ECO:0000256" key="1">
    <source>
        <dbReference type="ARBA" id="ARBA00004141"/>
    </source>
</evidence>
<dbReference type="InterPro" id="IPR003339">
    <property type="entry name" value="ABC/ECF_trnsptr_transmembrane"/>
</dbReference>
<feature type="transmembrane region" description="Helical" evidence="6">
    <location>
        <begin position="20"/>
        <end position="37"/>
    </location>
</feature>